<dbReference type="NCBIfam" id="TIGR00589">
    <property type="entry name" value="ogt"/>
    <property type="match status" value="1"/>
</dbReference>
<keyword evidence="3 8" id="KW-0489">Methyltransferase</keyword>
<dbReference type="Proteomes" id="UP000706580">
    <property type="component" value="Unassembled WGS sequence"/>
</dbReference>
<keyword evidence="12" id="KW-1185">Reference proteome</keyword>
<dbReference type="InterPro" id="IPR008332">
    <property type="entry name" value="MethylG_MeTrfase_N"/>
</dbReference>
<dbReference type="Pfam" id="PF02870">
    <property type="entry name" value="Methyltransf_1N"/>
    <property type="match status" value="1"/>
</dbReference>
<keyword evidence="4 8" id="KW-0808">Transferase</keyword>
<dbReference type="Pfam" id="PF01035">
    <property type="entry name" value="DNA_binding_1"/>
    <property type="match status" value="1"/>
</dbReference>
<evidence type="ECO:0000256" key="3">
    <source>
        <dbReference type="ARBA" id="ARBA00022603"/>
    </source>
</evidence>
<sequence>MFYTSEYESPVGSITLASDEQNLVGLWLAGQKYYADTLKNADVQSTELPVHVAAKKWLDDYFLGKNPPLRRIPLAPRGSEFRRNVWDLLCQIPYGEFTTYGALGKKMAALMGRQSMAGQAIGGAVGRNPVSIIIPCHRVIGAGGSLTGFAGGIDKKVKLLELEGVDVSVMTVPVKGTAL</sequence>
<dbReference type="PANTHER" id="PTHR10815">
    <property type="entry name" value="METHYLATED-DNA--PROTEIN-CYSTEINE METHYLTRANSFERASE"/>
    <property type="match status" value="1"/>
</dbReference>
<evidence type="ECO:0000256" key="7">
    <source>
        <dbReference type="ARBA" id="ARBA00049348"/>
    </source>
</evidence>
<evidence type="ECO:0000313" key="11">
    <source>
        <dbReference type="EMBL" id="MBZ0059459.1"/>
    </source>
</evidence>
<dbReference type="Gene3D" id="3.30.160.70">
    <property type="entry name" value="Methylated DNA-protein cysteine methyltransferase domain"/>
    <property type="match status" value="1"/>
</dbReference>
<evidence type="ECO:0000259" key="9">
    <source>
        <dbReference type="Pfam" id="PF01035"/>
    </source>
</evidence>
<feature type="domain" description="Methylated-DNA-[protein]-cysteine S-methyltransferase DNA binding" evidence="9">
    <location>
        <begin position="80"/>
        <end position="165"/>
    </location>
</feature>
<dbReference type="InterPro" id="IPR014048">
    <property type="entry name" value="MethylDNA_cys_MeTrfase_DNA-bd"/>
</dbReference>
<evidence type="ECO:0000256" key="8">
    <source>
        <dbReference type="HAMAP-Rule" id="MF_00772"/>
    </source>
</evidence>
<dbReference type="Gene3D" id="1.10.10.10">
    <property type="entry name" value="Winged helix-like DNA-binding domain superfamily/Winged helix DNA-binding domain"/>
    <property type="match status" value="1"/>
</dbReference>
<proteinExistence type="inferred from homology"/>
<dbReference type="InterPro" id="IPR036388">
    <property type="entry name" value="WH-like_DNA-bd_sf"/>
</dbReference>
<evidence type="ECO:0000259" key="10">
    <source>
        <dbReference type="Pfam" id="PF02870"/>
    </source>
</evidence>
<evidence type="ECO:0000313" key="12">
    <source>
        <dbReference type="Proteomes" id="UP000706580"/>
    </source>
</evidence>
<dbReference type="EMBL" id="JADMNK010000010">
    <property type="protein sequence ID" value="MBZ0059459.1"/>
    <property type="molecule type" value="Genomic_DNA"/>
</dbReference>
<comment type="function">
    <text evidence="8">Involved in the cellular defense against the biological effects of O6-methylguanine (O6-MeG) and O4-methylthymine (O4-MeT) in DNA. Repairs the methylated nucleobase in DNA by stoichiometrically transferring the methyl group to a cysteine residue in the enzyme. This is a suicide reaction: the enzyme is irreversibly inactivated.</text>
</comment>
<evidence type="ECO:0000256" key="1">
    <source>
        <dbReference type="ARBA" id="ARBA00001286"/>
    </source>
</evidence>
<reference evidence="11 12" key="1">
    <citation type="submission" date="2020-11" db="EMBL/GenBank/DDBJ databases">
        <title>Draft Genome of Enterobacter sp. strain EMC7.</title>
        <authorList>
            <person name="Barman P."/>
            <person name="Sinha S."/>
            <person name="Sen S."/>
            <person name="Chakraborty R."/>
        </authorList>
    </citation>
    <scope>NUCLEOTIDE SEQUENCE [LARGE SCALE GENOMIC DNA]</scope>
    <source>
        <strain evidence="11 12">EMC7</strain>
    </source>
</reference>
<dbReference type="InterPro" id="IPR036631">
    <property type="entry name" value="MGMT_N_sf"/>
</dbReference>
<gene>
    <name evidence="11" type="ORF">ITX56_16950</name>
</gene>
<dbReference type="SUPFAM" id="SSF46767">
    <property type="entry name" value="Methylated DNA-protein cysteine methyltransferase, C-terminal domain"/>
    <property type="match status" value="1"/>
</dbReference>
<evidence type="ECO:0000256" key="2">
    <source>
        <dbReference type="ARBA" id="ARBA00022490"/>
    </source>
</evidence>
<protein>
    <recommendedName>
        <fullName evidence="8">Methylated-DNA--protein-cysteine methyltransferase</fullName>
        <ecNumber evidence="8">2.1.1.63</ecNumber>
    </recommendedName>
    <alternativeName>
        <fullName evidence="8">6-O-methylguanine-DNA methyltransferase</fullName>
        <shortName evidence="8">MGMT</shortName>
    </alternativeName>
    <alternativeName>
        <fullName evidence="8">O-6-methylguanine-DNA-alkyltransferase</fullName>
    </alternativeName>
</protein>
<comment type="similarity">
    <text evidence="8">Belongs to the MGMT family.</text>
</comment>
<dbReference type="PANTHER" id="PTHR10815:SF5">
    <property type="entry name" value="METHYLATED-DNA--PROTEIN-CYSTEINE METHYLTRANSFERASE"/>
    <property type="match status" value="1"/>
</dbReference>
<keyword evidence="5 8" id="KW-0227">DNA damage</keyword>
<accession>A0ABS7RYS6</accession>
<comment type="catalytic activity">
    <reaction evidence="7 8">
        <text>a 6-O-methyl-2'-deoxyguanosine in DNA + L-cysteinyl-[protein] = S-methyl-L-cysteinyl-[protein] + a 2'-deoxyguanosine in DNA</text>
        <dbReference type="Rhea" id="RHEA:24000"/>
        <dbReference type="Rhea" id="RHEA-COMP:10131"/>
        <dbReference type="Rhea" id="RHEA-COMP:10132"/>
        <dbReference type="Rhea" id="RHEA-COMP:11367"/>
        <dbReference type="Rhea" id="RHEA-COMP:11368"/>
        <dbReference type="ChEBI" id="CHEBI:29950"/>
        <dbReference type="ChEBI" id="CHEBI:82612"/>
        <dbReference type="ChEBI" id="CHEBI:85445"/>
        <dbReference type="ChEBI" id="CHEBI:85448"/>
        <dbReference type="EC" id="2.1.1.63"/>
    </reaction>
</comment>
<evidence type="ECO:0000256" key="6">
    <source>
        <dbReference type="ARBA" id="ARBA00023204"/>
    </source>
</evidence>
<dbReference type="InterPro" id="IPR036217">
    <property type="entry name" value="MethylDNA_cys_MeTrfase_DNAb"/>
</dbReference>
<dbReference type="RefSeq" id="WP_223075144.1">
    <property type="nucleotide sequence ID" value="NZ_JADMNK010000010.1"/>
</dbReference>
<dbReference type="InterPro" id="IPR001497">
    <property type="entry name" value="MethylDNA_cys_MeTrfase_AS"/>
</dbReference>
<comment type="subcellular location">
    <subcellularLocation>
        <location evidence="8">Cytoplasm</location>
    </subcellularLocation>
</comment>
<evidence type="ECO:0000256" key="5">
    <source>
        <dbReference type="ARBA" id="ARBA00022763"/>
    </source>
</evidence>
<evidence type="ECO:0000256" key="4">
    <source>
        <dbReference type="ARBA" id="ARBA00022679"/>
    </source>
</evidence>
<dbReference type="HAMAP" id="MF_00772">
    <property type="entry name" value="OGT"/>
    <property type="match status" value="1"/>
</dbReference>
<keyword evidence="2 8" id="KW-0963">Cytoplasm</keyword>
<dbReference type="PROSITE" id="PS00374">
    <property type="entry name" value="MGMT"/>
    <property type="match status" value="1"/>
</dbReference>
<comment type="miscellaneous">
    <text evidence="8">This enzyme catalyzes only one turnover and therefore is not strictly catalytic. According to one definition, an enzyme is a biocatalyst that acts repeatedly and over many reaction cycles.</text>
</comment>
<organism evidence="11 12">
    <name type="scientific">Leclercia barmai</name>
    <dbReference type="NCBI Taxonomy" id="2785629"/>
    <lineage>
        <taxon>Bacteria</taxon>
        <taxon>Pseudomonadati</taxon>
        <taxon>Pseudomonadota</taxon>
        <taxon>Gammaproteobacteria</taxon>
        <taxon>Enterobacterales</taxon>
        <taxon>Enterobacteriaceae</taxon>
        <taxon>Leclercia</taxon>
    </lineage>
</organism>
<dbReference type="CDD" id="cd06445">
    <property type="entry name" value="ATase"/>
    <property type="match status" value="1"/>
</dbReference>
<dbReference type="SUPFAM" id="SSF53155">
    <property type="entry name" value="Methylated DNA-protein cysteine methyltransferase domain"/>
    <property type="match status" value="1"/>
</dbReference>
<comment type="caution">
    <text evidence="11">The sequence shown here is derived from an EMBL/GenBank/DDBJ whole genome shotgun (WGS) entry which is preliminary data.</text>
</comment>
<dbReference type="InterPro" id="IPR023546">
    <property type="entry name" value="MGMT"/>
</dbReference>
<name>A0ABS7RYS6_9ENTR</name>
<feature type="domain" description="Methylguanine DNA methyltransferase ribonuclease-like" evidence="10">
    <location>
        <begin position="4"/>
        <end position="75"/>
    </location>
</feature>
<keyword evidence="6 8" id="KW-0234">DNA repair</keyword>
<feature type="active site" description="Nucleophile; methyl group acceptor" evidence="8">
    <location>
        <position position="136"/>
    </location>
</feature>
<dbReference type="EC" id="2.1.1.63" evidence="8"/>
<comment type="catalytic activity">
    <reaction evidence="1 8">
        <text>a 4-O-methyl-thymidine in DNA + L-cysteinyl-[protein] = a thymidine in DNA + S-methyl-L-cysteinyl-[protein]</text>
        <dbReference type="Rhea" id="RHEA:53428"/>
        <dbReference type="Rhea" id="RHEA-COMP:10131"/>
        <dbReference type="Rhea" id="RHEA-COMP:10132"/>
        <dbReference type="Rhea" id="RHEA-COMP:13555"/>
        <dbReference type="Rhea" id="RHEA-COMP:13556"/>
        <dbReference type="ChEBI" id="CHEBI:29950"/>
        <dbReference type="ChEBI" id="CHEBI:82612"/>
        <dbReference type="ChEBI" id="CHEBI:137386"/>
        <dbReference type="ChEBI" id="CHEBI:137387"/>
        <dbReference type="EC" id="2.1.1.63"/>
    </reaction>
</comment>